<gene>
    <name evidence="1" type="ORF">H9815_07785</name>
</gene>
<dbReference type="Proteomes" id="UP000824037">
    <property type="component" value="Unassembled WGS sequence"/>
</dbReference>
<evidence type="ECO:0000313" key="1">
    <source>
        <dbReference type="EMBL" id="HIZ35664.1"/>
    </source>
</evidence>
<protein>
    <submittedName>
        <fullName evidence="1">Uncharacterized protein</fullName>
    </submittedName>
</protein>
<name>A0A9D2J4S9_9MICO</name>
<proteinExistence type="predicted"/>
<comment type="caution">
    <text evidence="1">The sequence shown here is derived from an EMBL/GenBank/DDBJ whole genome shotgun (WGS) entry which is preliminary data.</text>
</comment>
<dbReference type="EMBL" id="DXBY01000133">
    <property type="protein sequence ID" value="HIZ35664.1"/>
    <property type="molecule type" value="Genomic_DNA"/>
</dbReference>
<evidence type="ECO:0000313" key="2">
    <source>
        <dbReference type="Proteomes" id="UP000824037"/>
    </source>
</evidence>
<accession>A0A9D2J4S9</accession>
<reference evidence="1" key="1">
    <citation type="journal article" date="2021" name="PeerJ">
        <title>Extensive microbial diversity within the chicken gut microbiome revealed by metagenomics and culture.</title>
        <authorList>
            <person name="Gilroy R."/>
            <person name="Ravi A."/>
            <person name="Getino M."/>
            <person name="Pursley I."/>
            <person name="Horton D.L."/>
            <person name="Alikhan N.F."/>
            <person name="Baker D."/>
            <person name="Gharbi K."/>
            <person name="Hall N."/>
            <person name="Watson M."/>
            <person name="Adriaenssens E.M."/>
            <person name="Foster-Nyarko E."/>
            <person name="Jarju S."/>
            <person name="Secka A."/>
            <person name="Antonio M."/>
            <person name="Oren A."/>
            <person name="Chaudhuri R.R."/>
            <person name="La Ragione R."/>
            <person name="Hildebrand F."/>
            <person name="Pallen M.J."/>
        </authorList>
    </citation>
    <scope>NUCLEOTIDE SEQUENCE</scope>
    <source>
        <strain evidence="1">ChiGjej4B4-7305</strain>
    </source>
</reference>
<sequence>MKLFDRWRTPEVRADVGSGLWAAEAQSMQRILRGTMTSAERRLAAVPAQLHFAAGMDGRVVVLWRNTIAGFVPGDRAAEFRRQLADAGEARLVADGEVREHAGLWRVWVGHWPPAAVPEPPADEIAVEPTRILGIPLTGRGAP</sequence>
<dbReference type="AlphaFoldDB" id="A0A9D2J4S9"/>
<organism evidence="1 2">
    <name type="scientific">Candidatus Ruania gallistercoris</name>
    <dbReference type="NCBI Taxonomy" id="2838746"/>
    <lineage>
        <taxon>Bacteria</taxon>
        <taxon>Bacillati</taxon>
        <taxon>Actinomycetota</taxon>
        <taxon>Actinomycetes</taxon>
        <taxon>Micrococcales</taxon>
        <taxon>Ruaniaceae</taxon>
        <taxon>Ruania</taxon>
    </lineage>
</organism>
<reference evidence="1" key="2">
    <citation type="submission" date="2021-04" db="EMBL/GenBank/DDBJ databases">
        <authorList>
            <person name="Gilroy R."/>
        </authorList>
    </citation>
    <scope>NUCLEOTIDE SEQUENCE</scope>
    <source>
        <strain evidence="1">ChiGjej4B4-7305</strain>
    </source>
</reference>